<evidence type="ECO:0000313" key="2">
    <source>
        <dbReference type="Proteomes" id="UP000534286"/>
    </source>
</evidence>
<evidence type="ECO:0000313" key="1">
    <source>
        <dbReference type="EMBL" id="MBB4941225.1"/>
    </source>
</evidence>
<dbReference type="EMBL" id="JACHJU010000002">
    <property type="protein sequence ID" value="MBB4941225.1"/>
    <property type="molecule type" value="Genomic_DNA"/>
</dbReference>
<comment type="caution">
    <text evidence="1">The sequence shown here is derived from an EMBL/GenBank/DDBJ whole genome shotgun (WGS) entry which is preliminary data.</text>
</comment>
<protein>
    <submittedName>
        <fullName evidence="1">Uncharacterized protein</fullName>
    </submittedName>
</protein>
<dbReference type="AlphaFoldDB" id="A0A7W7RZX7"/>
<sequence>MRIRIDGTYAEIAYTVNKIRTILPIGSISPIRPRHRRPYTWRVFIDTAPKPHARRWIT</sequence>
<proteinExistence type="predicted"/>
<keyword evidence="2" id="KW-1185">Reference proteome</keyword>
<name>A0A7W7RZX7_9ACTN</name>
<reference evidence="1 2" key="1">
    <citation type="submission" date="2020-08" db="EMBL/GenBank/DDBJ databases">
        <title>Sequencing the genomes of 1000 actinobacteria strains.</title>
        <authorList>
            <person name="Klenk H.-P."/>
        </authorList>
    </citation>
    <scope>NUCLEOTIDE SEQUENCE [LARGE SCALE GENOMIC DNA]</scope>
    <source>
        <strain evidence="1 2">DSM 43023</strain>
    </source>
</reference>
<dbReference type="Proteomes" id="UP000534286">
    <property type="component" value="Unassembled WGS sequence"/>
</dbReference>
<organism evidence="1 2">
    <name type="scientific">Streptosporangium album</name>
    <dbReference type="NCBI Taxonomy" id="47479"/>
    <lineage>
        <taxon>Bacteria</taxon>
        <taxon>Bacillati</taxon>
        <taxon>Actinomycetota</taxon>
        <taxon>Actinomycetes</taxon>
        <taxon>Streptosporangiales</taxon>
        <taxon>Streptosporangiaceae</taxon>
        <taxon>Streptosporangium</taxon>
    </lineage>
</organism>
<dbReference type="RefSeq" id="WP_184757346.1">
    <property type="nucleotide sequence ID" value="NZ_BAABEK010000166.1"/>
</dbReference>
<accession>A0A7W7RZX7</accession>
<gene>
    <name evidence="1" type="ORF">FHR32_005602</name>
</gene>